<dbReference type="OrthoDB" id="3222at2759"/>
<name>A0A0V0QII6_PSEPJ</name>
<comment type="caution">
    <text evidence="9">The sequence shown here is derived from an EMBL/GenBank/DDBJ whole genome shotgun (WGS) entry which is preliminary data.</text>
</comment>
<dbReference type="SUPFAM" id="SSF81338">
    <property type="entry name" value="Aquaporin-like"/>
    <property type="match status" value="1"/>
</dbReference>
<keyword evidence="10" id="KW-1185">Reference proteome</keyword>
<dbReference type="EMBL" id="LDAU01000162">
    <property type="protein sequence ID" value="KRX01845.1"/>
    <property type="molecule type" value="Genomic_DNA"/>
</dbReference>
<sequence>MSDSQQYLNQQYNQINQQISGDNIVGFRKSELEEKNQDKPNLWKIFIFELLGTILFAHGINSSNGSDFLVAASLFAGIFLSCKHSGGHLNPAVSTAFLALAPKSEDELSQGIEYGTWIFYISAQVIGAFIGGFLAEFVIGTAMAPWIATQETDWILADMTGEMIGTFTFVLVILIMTDQRCSYSKQTIYIIATISVALFFSRQFTPHSGGCLNPAIALGLEFMKYFSTGQAKYLRKSYIYILLATQIRRILTFKTY</sequence>
<dbReference type="PANTHER" id="PTHR45665">
    <property type="entry name" value="AQUAPORIN-8"/>
    <property type="match status" value="1"/>
</dbReference>
<feature type="transmembrane region" description="Helical" evidence="8">
    <location>
        <begin position="154"/>
        <end position="175"/>
    </location>
</feature>
<dbReference type="GO" id="GO:0015250">
    <property type="term" value="F:water channel activity"/>
    <property type="evidence" value="ECO:0007669"/>
    <property type="project" value="UniProtKB-ARBA"/>
</dbReference>
<dbReference type="OMA" id="WILADMT"/>
<keyword evidence="3 7" id="KW-0812">Transmembrane</keyword>
<evidence type="ECO:0000256" key="4">
    <source>
        <dbReference type="ARBA" id="ARBA00022737"/>
    </source>
</evidence>
<protein>
    <submittedName>
        <fullName evidence="9">Aquaporin-like protein</fullName>
    </submittedName>
</protein>
<dbReference type="Gene3D" id="1.20.1080.10">
    <property type="entry name" value="Glycerol uptake facilitator protein"/>
    <property type="match status" value="1"/>
</dbReference>
<comment type="similarity">
    <text evidence="7">Belongs to the MIP/aquaporin (TC 1.A.8) family.</text>
</comment>
<evidence type="ECO:0000313" key="10">
    <source>
        <dbReference type="Proteomes" id="UP000054937"/>
    </source>
</evidence>
<dbReference type="AlphaFoldDB" id="A0A0V0QII6"/>
<proteinExistence type="inferred from homology"/>
<dbReference type="Pfam" id="PF00230">
    <property type="entry name" value="MIP"/>
    <property type="match status" value="1"/>
</dbReference>
<evidence type="ECO:0000256" key="3">
    <source>
        <dbReference type="ARBA" id="ARBA00022692"/>
    </source>
</evidence>
<dbReference type="PANTHER" id="PTHR45665:SF9">
    <property type="entry name" value="AQUAPORIN-8"/>
    <property type="match status" value="1"/>
</dbReference>
<dbReference type="InterPro" id="IPR034294">
    <property type="entry name" value="Aquaporin_transptr"/>
</dbReference>
<evidence type="ECO:0000256" key="8">
    <source>
        <dbReference type="SAM" id="Phobius"/>
    </source>
</evidence>
<evidence type="ECO:0000256" key="7">
    <source>
        <dbReference type="RuleBase" id="RU000477"/>
    </source>
</evidence>
<accession>A0A0V0QII6</accession>
<reference evidence="9 10" key="1">
    <citation type="journal article" date="2015" name="Sci. Rep.">
        <title>Genome of the facultative scuticociliatosis pathogen Pseudocohnilembus persalinus provides insight into its virulence through horizontal gene transfer.</title>
        <authorList>
            <person name="Xiong J."/>
            <person name="Wang G."/>
            <person name="Cheng J."/>
            <person name="Tian M."/>
            <person name="Pan X."/>
            <person name="Warren A."/>
            <person name="Jiang C."/>
            <person name="Yuan D."/>
            <person name="Miao W."/>
        </authorList>
    </citation>
    <scope>NUCLEOTIDE SEQUENCE [LARGE SCALE GENOMIC DNA]</scope>
    <source>
        <strain evidence="9">36N120E</strain>
    </source>
</reference>
<dbReference type="InterPro" id="IPR000425">
    <property type="entry name" value="MIP"/>
</dbReference>
<evidence type="ECO:0000313" key="9">
    <source>
        <dbReference type="EMBL" id="KRX01845.1"/>
    </source>
</evidence>
<dbReference type="InterPro" id="IPR023271">
    <property type="entry name" value="Aquaporin-like"/>
</dbReference>
<evidence type="ECO:0000256" key="5">
    <source>
        <dbReference type="ARBA" id="ARBA00022989"/>
    </source>
</evidence>
<dbReference type="PRINTS" id="PR00783">
    <property type="entry name" value="MINTRINSICP"/>
</dbReference>
<evidence type="ECO:0000256" key="6">
    <source>
        <dbReference type="ARBA" id="ARBA00023136"/>
    </source>
</evidence>
<dbReference type="Proteomes" id="UP000054937">
    <property type="component" value="Unassembled WGS sequence"/>
</dbReference>
<keyword evidence="4" id="KW-0677">Repeat</keyword>
<evidence type="ECO:0000256" key="1">
    <source>
        <dbReference type="ARBA" id="ARBA00004127"/>
    </source>
</evidence>
<dbReference type="GO" id="GO:0012505">
    <property type="term" value="C:endomembrane system"/>
    <property type="evidence" value="ECO:0007669"/>
    <property type="project" value="UniProtKB-SubCell"/>
</dbReference>
<keyword evidence="6 8" id="KW-0472">Membrane</keyword>
<evidence type="ECO:0000256" key="2">
    <source>
        <dbReference type="ARBA" id="ARBA00022448"/>
    </source>
</evidence>
<feature type="transmembrane region" description="Helical" evidence="8">
    <location>
        <begin position="117"/>
        <end position="148"/>
    </location>
</feature>
<keyword evidence="5 8" id="KW-1133">Transmembrane helix</keyword>
<gene>
    <name evidence="9" type="ORF">PPERSA_00467</name>
</gene>
<organism evidence="9 10">
    <name type="scientific">Pseudocohnilembus persalinus</name>
    <name type="common">Ciliate</name>
    <dbReference type="NCBI Taxonomy" id="266149"/>
    <lineage>
        <taxon>Eukaryota</taxon>
        <taxon>Sar</taxon>
        <taxon>Alveolata</taxon>
        <taxon>Ciliophora</taxon>
        <taxon>Intramacronucleata</taxon>
        <taxon>Oligohymenophorea</taxon>
        <taxon>Scuticociliatia</taxon>
        <taxon>Philasterida</taxon>
        <taxon>Pseudocohnilembidae</taxon>
        <taxon>Pseudocohnilembus</taxon>
    </lineage>
</organism>
<comment type="subcellular location">
    <subcellularLocation>
        <location evidence="1">Endomembrane system</location>
        <topology evidence="1">Multi-pass membrane protein</topology>
    </subcellularLocation>
</comment>
<dbReference type="GO" id="GO:0005737">
    <property type="term" value="C:cytoplasm"/>
    <property type="evidence" value="ECO:0007669"/>
    <property type="project" value="UniProtKB-ARBA"/>
</dbReference>
<dbReference type="GO" id="GO:0019755">
    <property type="term" value="P:one-carbon compound transport"/>
    <property type="evidence" value="ECO:0007669"/>
    <property type="project" value="UniProtKB-ARBA"/>
</dbReference>
<dbReference type="GO" id="GO:0016020">
    <property type="term" value="C:membrane"/>
    <property type="evidence" value="ECO:0007669"/>
    <property type="project" value="InterPro"/>
</dbReference>
<dbReference type="InParanoid" id="A0A0V0QII6"/>
<keyword evidence="2 7" id="KW-0813">Transport</keyword>